<evidence type="ECO:0000313" key="2">
    <source>
        <dbReference type="EMBL" id="EYE91621.1"/>
    </source>
</evidence>
<dbReference type="AlphaFoldDB" id="A0A017S477"/>
<dbReference type="GeneID" id="63693186"/>
<dbReference type="HOGENOM" id="CLU_2183416_0_0_1"/>
<feature type="transmembrane region" description="Helical" evidence="1">
    <location>
        <begin position="54"/>
        <end position="77"/>
    </location>
</feature>
<accession>A0A017S477</accession>
<dbReference type="Proteomes" id="UP000019804">
    <property type="component" value="Unassembled WGS sequence"/>
</dbReference>
<gene>
    <name evidence="2" type="ORF">EURHEDRAFT_239474</name>
</gene>
<evidence type="ECO:0000256" key="1">
    <source>
        <dbReference type="SAM" id="Phobius"/>
    </source>
</evidence>
<keyword evidence="3" id="KW-1185">Reference proteome</keyword>
<dbReference type="EMBL" id="KK088443">
    <property type="protein sequence ID" value="EYE91621.1"/>
    <property type="molecule type" value="Genomic_DNA"/>
</dbReference>
<sequence length="109" mass="12425">MVASCREFISTEGFAPFIGIGYHRTSDHNPPQSAYISAGVHTLVYNLLSLSPSFLLSLLFLLLFLLFPFMLSEYYYLISVYPSYIFNSADDMTVIATFHPLFTMQQLYS</sequence>
<evidence type="ECO:0000313" key="3">
    <source>
        <dbReference type="Proteomes" id="UP000019804"/>
    </source>
</evidence>
<reference evidence="3" key="1">
    <citation type="journal article" date="2014" name="Nat. Commun.">
        <title>Genomic adaptations of the halophilic Dead Sea filamentous fungus Eurotium rubrum.</title>
        <authorList>
            <person name="Kis-Papo T."/>
            <person name="Weig A.R."/>
            <person name="Riley R."/>
            <person name="Persoh D."/>
            <person name="Salamov A."/>
            <person name="Sun H."/>
            <person name="Lipzen A."/>
            <person name="Wasser S.P."/>
            <person name="Rambold G."/>
            <person name="Grigoriev I.V."/>
            <person name="Nevo E."/>
        </authorList>
    </citation>
    <scope>NUCLEOTIDE SEQUENCE [LARGE SCALE GENOMIC DNA]</scope>
    <source>
        <strain evidence="3">CBS 135680</strain>
    </source>
</reference>
<keyword evidence="1" id="KW-1133">Transmembrane helix</keyword>
<keyword evidence="1" id="KW-0812">Transmembrane</keyword>
<keyword evidence="1" id="KW-0472">Membrane</keyword>
<organism evidence="2 3">
    <name type="scientific">Aspergillus ruber (strain CBS 135680)</name>
    <dbReference type="NCBI Taxonomy" id="1388766"/>
    <lineage>
        <taxon>Eukaryota</taxon>
        <taxon>Fungi</taxon>
        <taxon>Dikarya</taxon>
        <taxon>Ascomycota</taxon>
        <taxon>Pezizomycotina</taxon>
        <taxon>Eurotiomycetes</taxon>
        <taxon>Eurotiomycetidae</taxon>
        <taxon>Eurotiales</taxon>
        <taxon>Aspergillaceae</taxon>
        <taxon>Aspergillus</taxon>
        <taxon>Aspergillus subgen. Aspergillus</taxon>
    </lineage>
</organism>
<name>A0A017S477_ASPRC</name>
<protein>
    <submittedName>
        <fullName evidence="2">Uncharacterized protein</fullName>
    </submittedName>
</protein>
<dbReference type="RefSeq" id="XP_040635311.1">
    <property type="nucleotide sequence ID" value="XM_040778062.1"/>
</dbReference>
<proteinExistence type="predicted"/>